<proteinExistence type="predicted"/>
<keyword evidence="1" id="KW-0238">DNA-binding</keyword>
<dbReference type="PANTHER" id="PTHR43214:SF38">
    <property type="entry name" value="NITRATE_NITRITE RESPONSE REGULATOR PROTEIN NARL"/>
    <property type="match status" value="1"/>
</dbReference>
<dbReference type="RefSeq" id="WP_303541409.1">
    <property type="nucleotide sequence ID" value="NZ_JAUOTP010000003.1"/>
</dbReference>
<dbReference type="InterPro" id="IPR035965">
    <property type="entry name" value="PAS-like_dom_sf"/>
</dbReference>
<evidence type="ECO:0000259" key="2">
    <source>
        <dbReference type="PROSITE" id="PS50043"/>
    </source>
</evidence>
<dbReference type="InterPro" id="IPR036388">
    <property type="entry name" value="WH-like_DNA-bd_sf"/>
</dbReference>
<accession>A0ABT8Y9G0</accession>
<dbReference type="EMBL" id="JAUOTP010000003">
    <property type="protein sequence ID" value="MDO6414329.1"/>
    <property type="molecule type" value="Genomic_DNA"/>
</dbReference>
<dbReference type="CDD" id="cd00130">
    <property type="entry name" value="PAS"/>
    <property type="match status" value="1"/>
</dbReference>
<dbReference type="Pfam" id="PF13426">
    <property type="entry name" value="PAS_9"/>
    <property type="match status" value="1"/>
</dbReference>
<dbReference type="CDD" id="cd06170">
    <property type="entry name" value="LuxR_C_like"/>
    <property type="match status" value="1"/>
</dbReference>
<dbReference type="PROSITE" id="PS50112">
    <property type="entry name" value="PAS"/>
    <property type="match status" value="1"/>
</dbReference>
<dbReference type="InterPro" id="IPR000014">
    <property type="entry name" value="PAS"/>
</dbReference>
<evidence type="ECO:0000313" key="4">
    <source>
        <dbReference type="EMBL" id="MDO6414329.1"/>
    </source>
</evidence>
<dbReference type="InterPro" id="IPR000792">
    <property type="entry name" value="Tscrpt_reg_LuxR_C"/>
</dbReference>
<evidence type="ECO:0000313" key="5">
    <source>
        <dbReference type="Proteomes" id="UP001169764"/>
    </source>
</evidence>
<dbReference type="SMART" id="SM00421">
    <property type="entry name" value="HTH_LUXR"/>
    <property type="match status" value="1"/>
</dbReference>
<sequence length="495" mass="54644">MTDDLIGRPGSPTLRHLEQLMSGLTAGVILVDPSGVLINANGAALRMHGVASLEELGATADDYCLRFCLRYRNHHRLTKREYPIMRMLAGESFPDLVVEVAPIGTNEPRWTHTVHDVVMDEDGGEPDCLALVIQDVSERYDAEARFEAMFQANPAPALIVRLSDQRFIRVNAGFADLCSCPRDAIEGRHLRDLDILAHAERHAFVAERLASGATIPQVESELPLPDGSTRLVILAGQPIEVADKPCMLFTFADLEPRRKAEHALRSSEHRSTTMFRLAPVAMVVTSGPDNRIAEVNEAFVRMSGHAAGELVGRSVDDFQLWNDAALRRSMEEEIERRGGVRTCDVRVLPKDGKPIDCLVSAEAIDVRGERCVLWLYQDVTSRRHSELELVQAIDAVMKDASWFSRSIMDKLATLRGPGGATVPAVAELSKREREVLELLCEGLDDKTIASVLDLSGNTVRNHVSRLYAKIGVNRRSAAVIWARERGIGGRVGEAR</sequence>
<dbReference type="SUPFAM" id="SSF46894">
    <property type="entry name" value="C-terminal effector domain of the bipartite response regulators"/>
    <property type="match status" value="1"/>
</dbReference>
<dbReference type="Gene3D" id="3.30.450.20">
    <property type="entry name" value="PAS domain"/>
    <property type="match status" value="3"/>
</dbReference>
<gene>
    <name evidence="4" type="ORF">Q4F19_08035</name>
</gene>
<feature type="domain" description="HTH luxR-type" evidence="2">
    <location>
        <begin position="421"/>
        <end position="486"/>
    </location>
</feature>
<dbReference type="Pfam" id="PF13188">
    <property type="entry name" value="PAS_8"/>
    <property type="match status" value="2"/>
</dbReference>
<reference evidence="4" key="1">
    <citation type="submission" date="2023-07" db="EMBL/GenBank/DDBJ databases">
        <authorList>
            <person name="Kim M."/>
        </authorList>
    </citation>
    <scope>NUCLEOTIDE SEQUENCE</scope>
    <source>
        <strain evidence="4">BIUV-7</strain>
    </source>
</reference>
<comment type="caution">
    <text evidence="4">The sequence shown here is derived from an EMBL/GenBank/DDBJ whole genome shotgun (WGS) entry which is preliminary data.</text>
</comment>
<dbReference type="Pfam" id="PF00196">
    <property type="entry name" value="GerE"/>
    <property type="match status" value="1"/>
</dbReference>
<keyword evidence="5" id="KW-1185">Reference proteome</keyword>
<evidence type="ECO:0000259" key="3">
    <source>
        <dbReference type="PROSITE" id="PS50112"/>
    </source>
</evidence>
<feature type="domain" description="PAS" evidence="3">
    <location>
        <begin position="13"/>
        <end position="57"/>
    </location>
</feature>
<dbReference type="InterPro" id="IPR039420">
    <property type="entry name" value="WalR-like"/>
</dbReference>
<dbReference type="SMART" id="SM00091">
    <property type="entry name" value="PAS"/>
    <property type="match status" value="3"/>
</dbReference>
<dbReference type="InterPro" id="IPR016032">
    <property type="entry name" value="Sig_transdc_resp-reg_C-effctor"/>
</dbReference>
<dbReference type="Proteomes" id="UP001169764">
    <property type="component" value="Unassembled WGS sequence"/>
</dbReference>
<name>A0ABT8Y9G0_9SPHN</name>
<dbReference type="NCBIfam" id="TIGR00229">
    <property type="entry name" value="sensory_box"/>
    <property type="match status" value="2"/>
</dbReference>
<protein>
    <submittedName>
        <fullName evidence="4">PAS domain S-box protein</fullName>
    </submittedName>
</protein>
<dbReference type="PROSITE" id="PS50043">
    <property type="entry name" value="HTH_LUXR_2"/>
    <property type="match status" value="1"/>
</dbReference>
<dbReference type="Gene3D" id="1.10.10.10">
    <property type="entry name" value="Winged helix-like DNA-binding domain superfamily/Winged helix DNA-binding domain"/>
    <property type="match status" value="1"/>
</dbReference>
<evidence type="ECO:0000256" key="1">
    <source>
        <dbReference type="ARBA" id="ARBA00023125"/>
    </source>
</evidence>
<dbReference type="PRINTS" id="PR00038">
    <property type="entry name" value="HTHLUXR"/>
</dbReference>
<dbReference type="PANTHER" id="PTHR43214">
    <property type="entry name" value="TWO-COMPONENT RESPONSE REGULATOR"/>
    <property type="match status" value="1"/>
</dbReference>
<dbReference type="SUPFAM" id="SSF55785">
    <property type="entry name" value="PYP-like sensor domain (PAS domain)"/>
    <property type="match status" value="3"/>
</dbReference>
<organism evidence="4 5">
    <name type="scientific">Sphingomonas natans</name>
    <dbReference type="NCBI Taxonomy" id="3063330"/>
    <lineage>
        <taxon>Bacteria</taxon>
        <taxon>Pseudomonadati</taxon>
        <taxon>Pseudomonadota</taxon>
        <taxon>Alphaproteobacteria</taxon>
        <taxon>Sphingomonadales</taxon>
        <taxon>Sphingomonadaceae</taxon>
        <taxon>Sphingomonas</taxon>
    </lineage>
</organism>